<accession>A0ABD3NTU2</accession>
<keyword evidence="2" id="KW-0472">Membrane</keyword>
<keyword evidence="2" id="KW-1133">Transmembrane helix</keyword>
<dbReference type="EMBL" id="JALLPJ020000995">
    <property type="protein sequence ID" value="KAL3778266.1"/>
    <property type="molecule type" value="Genomic_DNA"/>
</dbReference>
<comment type="caution">
    <text evidence="3">The sequence shown here is derived from an EMBL/GenBank/DDBJ whole genome shotgun (WGS) entry which is preliminary data.</text>
</comment>
<reference evidence="3 4" key="1">
    <citation type="submission" date="2024-10" db="EMBL/GenBank/DDBJ databases">
        <title>Updated reference genomes for cyclostephanoid diatoms.</title>
        <authorList>
            <person name="Roberts W.R."/>
            <person name="Alverson A.J."/>
        </authorList>
    </citation>
    <scope>NUCLEOTIDE SEQUENCE [LARGE SCALE GENOMIC DNA]</scope>
    <source>
        <strain evidence="3 4">AJA010-31</strain>
    </source>
</reference>
<keyword evidence="2" id="KW-0812">Transmembrane</keyword>
<evidence type="ECO:0000313" key="4">
    <source>
        <dbReference type="Proteomes" id="UP001530400"/>
    </source>
</evidence>
<gene>
    <name evidence="3" type="ORF">ACHAWO_011143</name>
</gene>
<dbReference type="AlphaFoldDB" id="A0ABD3NTU2"/>
<name>A0ABD3NTU2_9STRA</name>
<organism evidence="3 4">
    <name type="scientific">Cyclotella atomus</name>
    <dbReference type="NCBI Taxonomy" id="382360"/>
    <lineage>
        <taxon>Eukaryota</taxon>
        <taxon>Sar</taxon>
        <taxon>Stramenopiles</taxon>
        <taxon>Ochrophyta</taxon>
        <taxon>Bacillariophyta</taxon>
        <taxon>Coscinodiscophyceae</taxon>
        <taxon>Thalassiosirophycidae</taxon>
        <taxon>Stephanodiscales</taxon>
        <taxon>Stephanodiscaceae</taxon>
        <taxon>Cyclotella</taxon>
    </lineage>
</organism>
<sequence length="78" mass="8821">MTETAAATAAAPSTTNPPPTSAVEAIEEDDEFEEFEPCQWDKGEEDAVDSQQWKVRYLLFYLGWMYGFLLNADIACMY</sequence>
<feature type="region of interest" description="Disordered" evidence="1">
    <location>
        <begin position="1"/>
        <end position="22"/>
    </location>
</feature>
<evidence type="ECO:0000256" key="1">
    <source>
        <dbReference type="SAM" id="MobiDB-lite"/>
    </source>
</evidence>
<protein>
    <submittedName>
        <fullName evidence="3">Uncharacterized protein</fullName>
    </submittedName>
</protein>
<keyword evidence="4" id="KW-1185">Reference proteome</keyword>
<feature type="compositionally biased region" description="Low complexity" evidence="1">
    <location>
        <begin position="1"/>
        <end position="14"/>
    </location>
</feature>
<dbReference type="Proteomes" id="UP001530400">
    <property type="component" value="Unassembled WGS sequence"/>
</dbReference>
<proteinExistence type="predicted"/>
<feature type="transmembrane region" description="Helical" evidence="2">
    <location>
        <begin position="58"/>
        <end position="76"/>
    </location>
</feature>
<evidence type="ECO:0000256" key="2">
    <source>
        <dbReference type="SAM" id="Phobius"/>
    </source>
</evidence>
<evidence type="ECO:0000313" key="3">
    <source>
        <dbReference type="EMBL" id="KAL3778266.1"/>
    </source>
</evidence>